<dbReference type="InterPro" id="IPR036928">
    <property type="entry name" value="AS_sf"/>
</dbReference>
<dbReference type="PANTHER" id="PTHR11895:SF7">
    <property type="entry name" value="GLUTAMYL-TRNA(GLN) AMIDOTRANSFERASE SUBUNIT A, MITOCHONDRIAL"/>
    <property type="match status" value="1"/>
</dbReference>
<accession>A0A923MCK5</accession>
<dbReference type="GO" id="GO:0004040">
    <property type="term" value="F:amidase activity"/>
    <property type="evidence" value="ECO:0007669"/>
    <property type="project" value="UniProtKB-EC"/>
</dbReference>
<proteinExistence type="inferred from homology"/>
<keyword evidence="3" id="KW-0378">Hydrolase</keyword>
<dbReference type="EC" id="3.5.1.4" evidence="3"/>
<dbReference type="Proteomes" id="UP000596827">
    <property type="component" value="Unassembled WGS sequence"/>
</dbReference>
<gene>
    <name evidence="3" type="ORF">H8R02_27345</name>
</gene>
<dbReference type="AlphaFoldDB" id="A0A923MCK5"/>
<keyword evidence="4" id="KW-1185">Reference proteome</keyword>
<organism evidence="3 4">
    <name type="scientific">Ramlibacter albus</name>
    <dbReference type="NCBI Taxonomy" id="2079448"/>
    <lineage>
        <taxon>Bacteria</taxon>
        <taxon>Pseudomonadati</taxon>
        <taxon>Pseudomonadota</taxon>
        <taxon>Betaproteobacteria</taxon>
        <taxon>Burkholderiales</taxon>
        <taxon>Comamonadaceae</taxon>
        <taxon>Ramlibacter</taxon>
    </lineage>
</organism>
<dbReference type="SUPFAM" id="SSF75304">
    <property type="entry name" value="Amidase signature (AS) enzymes"/>
    <property type="match status" value="1"/>
</dbReference>
<dbReference type="InterPro" id="IPR023631">
    <property type="entry name" value="Amidase_dom"/>
</dbReference>
<evidence type="ECO:0000259" key="2">
    <source>
        <dbReference type="Pfam" id="PF01425"/>
    </source>
</evidence>
<sequence length="470" mass="51414">MDKTEIPWLTATELLEHYRRGTLSPVEVTRTVVERAERSQPLLNAFCVIDPEAALASARESEARWRRGQPLGLLDGVPVSIKDIVLTKGWPTLRGSRTIPANQPWEEDAPSVARLREHGAVLFGKTTTPEFAVGPVTRSPLTGVTRNPWNVDMTPGGSSGGAGAAVAAGIGPLALGTDAGGSIRIPSSFCGIFGHKPSGGRVPTWPPTPYATFAAFGPMTRTVEDAARMLTVVSGPDPRDWNALPYDPVPYHERLDARPLEGMRIAWSPTLGYARVDDEVRQMCEQATRAFTELGAKVETVAQVFENPMALISGLREAATNFAFQSFGEDKLAVMDERVANMIRETRKKAATASDYLAVEAERMKFGARMNAFHRDYPLLLTPTVAVPPFSADVWYPAGYEGDREWWPFTIPFNFTRQPASSVPCGFTKSGLPVGLHIVGPAHADLLVLQASRAFERVRPWRDARPRVLD</sequence>
<dbReference type="InterPro" id="IPR020556">
    <property type="entry name" value="Amidase_CS"/>
</dbReference>
<comment type="caution">
    <text evidence="3">The sequence shown here is derived from an EMBL/GenBank/DDBJ whole genome shotgun (WGS) entry which is preliminary data.</text>
</comment>
<dbReference type="PROSITE" id="PS00571">
    <property type="entry name" value="AMIDASES"/>
    <property type="match status" value="1"/>
</dbReference>
<name>A0A923MCK5_9BURK</name>
<reference evidence="3" key="1">
    <citation type="submission" date="2020-08" db="EMBL/GenBank/DDBJ databases">
        <title>Ramlibacter sp. GTP1 16S ribosomal RNA gene genome sequencing and assembly.</title>
        <authorList>
            <person name="Kang M."/>
        </authorList>
    </citation>
    <scope>NUCLEOTIDE SEQUENCE</scope>
    <source>
        <strain evidence="3">GTP1</strain>
    </source>
</reference>
<evidence type="ECO:0000313" key="3">
    <source>
        <dbReference type="EMBL" id="MBC5768210.1"/>
    </source>
</evidence>
<dbReference type="Gene3D" id="3.90.1300.10">
    <property type="entry name" value="Amidase signature (AS) domain"/>
    <property type="match status" value="1"/>
</dbReference>
<dbReference type="InterPro" id="IPR000120">
    <property type="entry name" value="Amidase"/>
</dbReference>
<dbReference type="RefSeq" id="WP_187084736.1">
    <property type="nucleotide sequence ID" value="NZ_JACORU010000015.1"/>
</dbReference>
<protein>
    <submittedName>
        <fullName evidence="3">Amidase</fullName>
        <ecNumber evidence="3">3.5.1.4</ecNumber>
    </submittedName>
</protein>
<evidence type="ECO:0000313" key="4">
    <source>
        <dbReference type="Proteomes" id="UP000596827"/>
    </source>
</evidence>
<evidence type="ECO:0000256" key="1">
    <source>
        <dbReference type="ARBA" id="ARBA00009199"/>
    </source>
</evidence>
<dbReference type="EMBL" id="JACORU010000015">
    <property type="protein sequence ID" value="MBC5768210.1"/>
    <property type="molecule type" value="Genomic_DNA"/>
</dbReference>
<dbReference type="NCBIfam" id="NF004815">
    <property type="entry name" value="PRK06169.1"/>
    <property type="match status" value="1"/>
</dbReference>
<comment type="similarity">
    <text evidence="1">Belongs to the amidase family.</text>
</comment>
<dbReference type="PANTHER" id="PTHR11895">
    <property type="entry name" value="TRANSAMIDASE"/>
    <property type="match status" value="1"/>
</dbReference>
<dbReference type="Pfam" id="PF01425">
    <property type="entry name" value="Amidase"/>
    <property type="match status" value="1"/>
</dbReference>
<feature type="domain" description="Amidase" evidence="2">
    <location>
        <begin position="27"/>
        <end position="449"/>
    </location>
</feature>